<protein>
    <submittedName>
        <fullName evidence="2">Uncharacterized protein</fullName>
    </submittedName>
</protein>
<dbReference type="EMBL" id="JAPFFF010000004">
    <property type="protein sequence ID" value="KAK8890845.1"/>
    <property type="molecule type" value="Genomic_DNA"/>
</dbReference>
<keyword evidence="3" id="KW-1185">Reference proteome</keyword>
<accession>A0ABR2KI84</accession>
<evidence type="ECO:0000313" key="3">
    <source>
        <dbReference type="Proteomes" id="UP001470230"/>
    </source>
</evidence>
<gene>
    <name evidence="2" type="ORF">M9Y10_028044</name>
</gene>
<evidence type="ECO:0000256" key="1">
    <source>
        <dbReference type="SAM" id="MobiDB-lite"/>
    </source>
</evidence>
<dbReference type="Proteomes" id="UP001470230">
    <property type="component" value="Unassembled WGS sequence"/>
</dbReference>
<name>A0ABR2KI84_9EUKA</name>
<proteinExistence type="predicted"/>
<evidence type="ECO:0000313" key="2">
    <source>
        <dbReference type="EMBL" id="KAK8890845.1"/>
    </source>
</evidence>
<sequence>MGSCCSNQEGYDTNKTIDTITTNEPLVKKNNFDPNLRKVDNEDIIFQKIDVNASSSDSIDTKELDNMMKTDDEVEDVGDDIDENDVDDNENIEEEEEQN</sequence>
<feature type="region of interest" description="Disordered" evidence="1">
    <location>
        <begin position="71"/>
        <end position="99"/>
    </location>
</feature>
<organism evidence="2 3">
    <name type="scientific">Tritrichomonas musculus</name>
    <dbReference type="NCBI Taxonomy" id="1915356"/>
    <lineage>
        <taxon>Eukaryota</taxon>
        <taxon>Metamonada</taxon>
        <taxon>Parabasalia</taxon>
        <taxon>Tritrichomonadida</taxon>
        <taxon>Tritrichomonadidae</taxon>
        <taxon>Tritrichomonas</taxon>
    </lineage>
</organism>
<comment type="caution">
    <text evidence="2">The sequence shown here is derived from an EMBL/GenBank/DDBJ whole genome shotgun (WGS) entry which is preliminary data.</text>
</comment>
<feature type="compositionally biased region" description="Acidic residues" evidence="1">
    <location>
        <begin position="72"/>
        <end position="99"/>
    </location>
</feature>
<reference evidence="2 3" key="1">
    <citation type="submission" date="2024-04" db="EMBL/GenBank/DDBJ databases">
        <title>Tritrichomonas musculus Genome.</title>
        <authorList>
            <person name="Alves-Ferreira E."/>
            <person name="Grigg M."/>
            <person name="Lorenzi H."/>
            <person name="Galac M."/>
        </authorList>
    </citation>
    <scope>NUCLEOTIDE SEQUENCE [LARGE SCALE GENOMIC DNA]</scope>
    <source>
        <strain evidence="2 3">EAF2021</strain>
    </source>
</reference>